<dbReference type="STRING" id="6186.A0A183KE52"/>
<keyword evidence="5" id="KW-1185">Reference proteome</keyword>
<feature type="compositionally biased region" description="Low complexity" evidence="2">
    <location>
        <begin position="223"/>
        <end position="237"/>
    </location>
</feature>
<feature type="region of interest" description="Disordered" evidence="2">
    <location>
        <begin position="118"/>
        <end position="139"/>
    </location>
</feature>
<feature type="compositionally biased region" description="Polar residues" evidence="2">
    <location>
        <begin position="118"/>
        <end position="128"/>
    </location>
</feature>
<dbReference type="WBParaSite" id="SCUD_0001329801-mRNA-1">
    <property type="protein sequence ID" value="SCUD_0001329801-mRNA-1"/>
    <property type="gene ID" value="SCUD_0001329801"/>
</dbReference>
<reference evidence="4 5" key="2">
    <citation type="submission" date="2018-11" db="EMBL/GenBank/DDBJ databases">
        <authorList>
            <consortium name="Pathogen Informatics"/>
        </authorList>
    </citation>
    <scope>NUCLEOTIDE SEQUENCE [LARGE SCALE GENOMIC DNA]</scope>
    <source>
        <strain evidence="4">Dakar</strain>
        <strain evidence="5">Dakar, Senegal</strain>
    </source>
</reference>
<evidence type="ECO:0000259" key="3">
    <source>
        <dbReference type="PROSITE" id="PS51339"/>
    </source>
</evidence>
<dbReference type="GO" id="GO:0016020">
    <property type="term" value="C:membrane"/>
    <property type="evidence" value="ECO:0007669"/>
    <property type="project" value="TreeGrafter"/>
</dbReference>
<dbReference type="InterPro" id="IPR029021">
    <property type="entry name" value="Prot-tyrosine_phosphatase-like"/>
</dbReference>
<feature type="domain" description="Myotubularin phosphatase" evidence="3">
    <location>
        <begin position="1"/>
        <end position="558"/>
    </location>
</feature>
<protein>
    <submittedName>
        <fullName evidence="6">Myotubularin phosphatase domain-containing protein</fullName>
    </submittedName>
</protein>
<accession>A0A183KE52</accession>
<gene>
    <name evidence="4" type="ORF">SCUD_LOCUS13295</name>
</gene>
<evidence type="ECO:0000313" key="4">
    <source>
        <dbReference type="EMBL" id="VDP52129.1"/>
    </source>
</evidence>
<dbReference type="EMBL" id="UZAK01035766">
    <property type="protein sequence ID" value="VDP52129.1"/>
    <property type="molecule type" value="Genomic_DNA"/>
</dbReference>
<dbReference type="InterPro" id="IPR030564">
    <property type="entry name" value="Myotubularin"/>
</dbReference>
<proteinExistence type="inferred from homology"/>
<dbReference type="SUPFAM" id="SSF52799">
    <property type="entry name" value="(Phosphotyrosine protein) phosphatases II"/>
    <property type="match status" value="2"/>
</dbReference>
<dbReference type="GO" id="GO:0005085">
    <property type="term" value="F:guanyl-nucleotide exchange factor activity"/>
    <property type="evidence" value="ECO:0007669"/>
    <property type="project" value="TreeGrafter"/>
</dbReference>
<dbReference type="Pfam" id="PF06602">
    <property type="entry name" value="Myotub-related"/>
    <property type="match status" value="1"/>
</dbReference>
<evidence type="ECO:0000313" key="6">
    <source>
        <dbReference type="WBParaSite" id="SCUD_0001329801-mRNA-1"/>
    </source>
</evidence>
<dbReference type="AlphaFoldDB" id="A0A183KE52"/>
<comment type="similarity">
    <text evidence="1">Belongs to the protein-tyrosine phosphatase family. Non-receptor class myotubularin subfamily.</text>
</comment>
<evidence type="ECO:0000256" key="1">
    <source>
        <dbReference type="ARBA" id="ARBA00007471"/>
    </source>
</evidence>
<dbReference type="GO" id="GO:0005737">
    <property type="term" value="C:cytoplasm"/>
    <property type="evidence" value="ECO:0007669"/>
    <property type="project" value="TreeGrafter"/>
</dbReference>
<dbReference type="PROSITE" id="PS51339">
    <property type="entry name" value="PPASE_MYOTUBULARIN"/>
    <property type="match status" value="1"/>
</dbReference>
<organism evidence="6">
    <name type="scientific">Schistosoma curassoni</name>
    <dbReference type="NCBI Taxonomy" id="6186"/>
    <lineage>
        <taxon>Eukaryota</taxon>
        <taxon>Metazoa</taxon>
        <taxon>Spiralia</taxon>
        <taxon>Lophotrochozoa</taxon>
        <taxon>Platyhelminthes</taxon>
        <taxon>Trematoda</taxon>
        <taxon>Digenea</taxon>
        <taxon>Strigeidida</taxon>
        <taxon>Schistosomatoidea</taxon>
        <taxon>Schistosomatidae</taxon>
        <taxon>Schistosoma</taxon>
    </lineage>
</organism>
<evidence type="ECO:0000256" key="2">
    <source>
        <dbReference type="SAM" id="MobiDB-lite"/>
    </source>
</evidence>
<sequence>MFFLKGITQNCLAKVARSHRRGRFPVVTWQHPETKAYLLRGSEIQSNVILNTFKNIKSSSKINTGDCDDNADSTLSHATVSKEHIRYIRALIDMSLSAINSSRPSSVITSETGYSATDDLSNSSQLPTVASPKVPSTDHLSKEFKPVINKPSPVVSHVTNNRTKSLGRIGKFAARRNRLTRSGVSPMGSVASGLDEDLLSMDSASQTNQHHARQSLHESNYPGIVSNAGSSSGISNSQKPISCLPNDSNRSKTATKLLSAAASTATSVSFDHANTTTNIGNNSHHHRGINATLGGHFIHHQNEPYSFHDNTSNSNVNAGETIETENITTSTIPEANNSKYMNVFTEAHENGWFLQLKSLLELAGTVVDLLDLQGASVALCLENGSDVVAQTVSLVQIMLDPYYRTIYGFWSLIDKEWLIFGHTFNSNSNQTILNKTNHFSPIFLQFLDAVHQLLKQFPLSFEFNDYYIQFIAYHYISNRFHNFKYDTEFERFTIWFPKLIESLLNNYKYGTSIISNIDEHLLELYYSHSIWPFIQQQHYEWPIFFNFRYSPTLSEKVIYIYIVFLNYE</sequence>
<reference evidence="6" key="1">
    <citation type="submission" date="2016-06" db="UniProtKB">
        <authorList>
            <consortium name="WormBaseParasite"/>
        </authorList>
    </citation>
    <scope>IDENTIFICATION</scope>
</reference>
<feature type="region of interest" description="Disordered" evidence="2">
    <location>
        <begin position="220"/>
        <end position="248"/>
    </location>
</feature>
<dbReference type="InterPro" id="IPR010569">
    <property type="entry name" value="Myotubularin-like_Pase_dom"/>
</dbReference>
<dbReference type="PANTHER" id="PTHR10807">
    <property type="entry name" value="MYOTUBULARIN-RELATED"/>
    <property type="match status" value="1"/>
</dbReference>
<evidence type="ECO:0000313" key="5">
    <source>
        <dbReference type="Proteomes" id="UP000279833"/>
    </source>
</evidence>
<dbReference type="Proteomes" id="UP000279833">
    <property type="component" value="Unassembled WGS sequence"/>
</dbReference>
<dbReference type="PANTHER" id="PTHR10807:SF109">
    <property type="entry name" value="SET DOMAIN BINDING FACTOR, ISOFORM A"/>
    <property type="match status" value="1"/>
</dbReference>
<name>A0A183KE52_9TREM</name>